<organism evidence="1 2">
    <name type="scientific">Spirosoma telluris</name>
    <dbReference type="NCBI Taxonomy" id="2183553"/>
    <lineage>
        <taxon>Bacteria</taxon>
        <taxon>Pseudomonadati</taxon>
        <taxon>Bacteroidota</taxon>
        <taxon>Cytophagia</taxon>
        <taxon>Cytophagales</taxon>
        <taxon>Cytophagaceae</taxon>
        <taxon>Spirosoma</taxon>
    </lineage>
</organism>
<gene>
    <name evidence="1" type="ORF">HMF3257_03990</name>
</gene>
<proteinExistence type="predicted"/>
<dbReference type="OrthoDB" id="7794186at2"/>
<evidence type="ECO:0000313" key="2">
    <source>
        <dbReference type="Proteomes" id="UP000249016"/>
    </source>
</evidence>
<evidence type="ECO:0000313" key="1">
    <source>
        <dbReference type="EMBL" id="RAI73772.1"/>
    </source>
</evidence>
<reference evidence="1 2" key="1">
    <citation type="submission" date="2018-06" db="EMBL/GenBank/DDBJ databases">
        <title>Spirosoma sp. HMF3257 Genome sequencing and assembly.</title>
        <authorList>
            <person name="Kang H."/>
            <person name="Cha I."/>
            <person name="Kim H."/>
            <person name="Kang J."/>
            <person name="Joh K."/>
        </authorList>
    </citation>
    <scope>NUCLEOTIDE SEQUENCE [LARGE SCALE GENOMIC DNA]</scope>
    <source>
        <strain evidence="1 2">HMF3257</strain>
    </source>
</reference>
<protein>
    <submittedName>
        <fullName evidence="1">Uncharacterized protein</fullName>
    </submittedName>
</protein>
<dbReference type="Proteomes" id="UP000249016">
    <property type="component" value="Unassembled WGS sequence"/>
</dbReference>
<dbReference type="AlphaFoldDB" id="A0A327NEY5"/>
<comment type="caution">
    <text evidence="1">The sequence shown here is derived from an EMBL/GenBank/DDBJ whole genome shotgun (WGS) entry which is preliminary data.</text>
</comment>
<accession>A0A327NEY5</accession>
<dbReference type="EMBL" id="QLII01000001">
    <property type="protein sequence ID" value="RAI73772.1"/>
    <property type="molecule type" value="Genomic_DNA"/>
</dbReference>
<name>A0A327NEY5_9BACT</name>
<sequence>MYPPNLTVGQPICNGNTYSVSYSLDGPGSLSVVGGTLNAVNHTIENITIGVNVVVKATSGTCVTEITVISPASCSNVCENPGISLSGPVCSTSAVGTYVVNYTLVSGATIQVSSGTALNGVVSGVASGVPLSVTVSLAGCADKVILVPAGTCAVPCQKPTLTLASPVCNGSTYSVSFYSSVASVTANAGQVVGNSITGIPVGTAVSVTATAGAGCVEVQSVASPASCTVSCTLPDLSVGQPICNGNTYSVSYSLNGPGSVSVVGERSWVTR</sequence>
<keyword evidence="2" id="KW-1185">Reference proteome</keyword>
<dbReference type="RefSeq" id="WP_146619114.1">
    <property type="nucleotide sequence ID" value="NZ_QLII01000001.1"/>
</dbReference>